<dbReference type="RefSeq" id="WP_141646164.1">
    <property type="nucleotide sequence ID" value="NZ_VIFM01000155.1"/>
</dbReference>
<dbReference type="PROSITE" id="PS51186">
    <property type="entry name" value="GNAT"/>
    <property type="match status" value="1"/>
</dbReference>
<keyword evidence="1 4" id="KW-0808">Transferase</keyword>
<dbReference type="InterPro" id="IPR016181">
    <property type="entry name" value="Acyl_CoA_acyltransferase"/>
</dbReference>
<dbReference type="InterPro" id="IPR050832">
    <property type="entry name" value="Bact_Acetyltransf"/>
</dbReference>
<dbReference type="GO" id="GO:0016747">
    <property type="term" value="F:acyltransferase activity, transferring groups other than amino-acyl groups"/>
    <property type="evidence" value="ECO:0007669"/>
    <property type="project" value="InterPro"/>
</dbReference>
<keyword evidence="2" id="KW-0012">Acyltransferase</keyword>
<evidence type="ECO:0000256" key="2">
    <source>
        <dbReference type="ARBA" id="ARBA00023315"/>
    </source>
</evidence>
<dbReference type="InterPro" id="IPR000182">
    <property type="entry name" value="GNAT_dom"/>
</dbReference>
<name>A0A540WSW3_9BACT</name>
<reference evidence="4 5" key="1">
    <citation type="submission" date="2019-06" db="EMBL/GenBank/DDBJ databases">
        <authorList>
            <person name="Livingstone P."/>
            <person name="Whitworth D."/>
        </authorList>
    </citation>
    <scope>NUCLEOTIDE SEQUENCE [LARGE SCALE GENOMIC DNA]</scope>
    <source>
        <strain evidence="4 5">AM401</strain>
    </source>
</reference>
<dbReference type="PANTHER" id="PTHR43877:SF1">
    <property type="entry name" value="ACETYLTRANSFERASE"/>
    <property type="match status" value="1"/>
</dbReference>
<comment type="caution">
    <text evidence="4">The sequence shown here is derived from an EMBL/GenBank/DDBJ whole genome shotgun (WGS) entry which is preliminary data.</text>
</comment>
<evidence type="ECO:0000313" key="4">
    <source>
        <dbReference type="EMBL" id="TQF12083.1"/>
    </source>
</evidence>
<sequence length="168" mass="17937">MPLSIRPETPADSATIERLTTAAFLDAPHTSHTEQFIVNALRRAGMLSVSLVAEDDGVIVGHVALSPVRLSSGEEGWYGLGPISVLPERHGQGIGARLMTSALAELRALGASGCVLLGDPAFYQRFGFLPRPGLVLPDVPAEYFQAVSFTGHWPVAQVTYHDAFNATE</sequence>
<gene>
    <name evidence="4" type="ORF">FJV41_30825</name>
</gene>
<protein>
    <submittedName>
        <fullName evidence="4">N-acetyltransferase</fullName>
    </submittedName>
</protein>
<feature type="domain" description="N-acetyltransferase" evidence="3">
    <location>
        <begin position="3"/>
        <end position="146"/>
    </location>
</feature>
<dbReference type="SUPFAM" id="SSF55729">
    <property type="entry name" value="Acyl-CoA N-acyltransferases (Nat)"/>
    <property type="match status" value="1"/>
</dbReference>
<keyword evidence="5" id="KW-1185">Reference proteome</keyword>
<proteinExistence type="predicted"/>
<evidence type="ECO:0000256" key="1">
    <source>
        <dbReference type="ARBA" id="ARBA00022679"/>
    </source>
</evidence>
<organism evidence="4 5">
    <name type="scientific">Myxococcus llanfairpwllgwyngyllgogerychwyrndrobwllllantysiliogogogochensis</name>
    <dbReference type="NCBI Taxonomy" id="2590453"/>
    <lineage>
        <taxon>Bacteria</taxon>
        <taxon>Pseudomonadati</taxon>
        <taxon>Myxococcota</taxon>
        <taxon>Myxococcia</taxon>
        <taxon>Myxococcales</taxon>
        <taxon>Cystobacterineae</taxon>
        <taxon>Myxococcaceae</taxon>
        <taxon>Myxococcus</taxon>
    </lineage>
</organism>
<dbReference type="Pfam" id="PF00583">
    <property type="entry name" value="Acetyltransf_1"/>
    <property type="match status" value="1"/>
</dbReference>
<dbReference type="AlphaFoldDB" id="A0A540WSW3"/>
<accession>A0A540WSW3</accession>
<dbReference type="Gene3D" id="3.40.630.30">
    <property type="match status" value="1"/>
</dbReference>
<dbReference type="PANTHER" id="PTHR43877">
    <property type="entry name" value="AMINOALKYLPHOSPHONATE N-ACETYLTRANSFERASE-RELATED-RELATED"/>
    <property type="match status" value="1"/>
</dbReference>
<dbReference type="CDD" id="cd04301">
    <property type="entry name" value="NAT_SF"/>
    <property type="match status" value="1"/>
</dbReference>
<dbReference type="OrthoDB" id="9797178at2"/>
<evidence type="ECO:0000313" key="5">
    <source>
        <dbReference type="Proteomes" id="UP000315369"/>
    </source>
</evidence>
<evidence type="ECO:0000259" key="3">
    <source>
        <dbReference type="PROSITE" id="PS51186"/>
    </source>
</evidence>
<dbReference type="Proteomes" id="UP000315369">
    <property type="component" value="Unassembled WGS sequence"/>
</dbReference>
<dbReference type="EMBL" id="VIFM01000155">
    <property type="protein sequence ID" value="TQF12083.1"/>
    <property type="molecule type" value="Genomic_DNA"/>
</dbReference>